<protein>
    <recommendedName>
        <fullName evidence="6">Mid2 domain-containing protein</fullName>
    </recommendedName>
</protein>
<feature type="region of interest" description="Disordered" evidence="1">
    <location>
        <begin position="245"/>
        <end position="290"/>
    </location>
</feature>
<dbReference type="AlphaFoldDB" id="A0A8K0WQ61"/>
<feature type="region of interest" description="Disordered" evidence="1">
    <location>
        <begin position="41"/>
        <end position="197"/>
    </location>
</feature>
<evidence type="ECO:0008006" key="6">
    <source>
        <dbReference type="Google" id="ProtNLM"/>
    </source>
</evidence>
<gene>
    <name evidence="4" type="ORF">B0I35DRAFT_433210</name>
</gene>
<organism evidence="4 5">
    <name type="scientific">Stachybotrys elegans</name>
    <dbReference type="NCBI Taxonomy" id="80388"/>
    <lineage>
        <taxon>Eukaryota</taxon>
        <taxon>Fungi</taxon>
        <taxon>Dikarya</taxon>
        <taxon>Ascomycota</taxon>
        <taxon>Pezizomycotina</taxon>
        <taxon>Sordariomycetes</taxon>
        <taxon>Hypocreomycetidae</taxon>
        <taxon>Hypocreales</taxon>
        <taxon>Stachybotryaceae</taxon>
        <taxon>Stachybotrys</taxon>
    </lineage>
</organism>
<dbReference type="OrthoDB" id="5425782at2759"/>
<feature type="compositionally biased region" description="Polar residues" evidence="1">
    <location>
        <begin position="266"/>
        <end position="290"/>
    </location>
</feature>
<accession>A0A8K0WQ61</accession>
<proteinExistence type="predicted"/>
<comment type="caution">
    <text evidence="4">The sequence shown here is derived from an EMBL/GenBank/DDBJ whole genome shotgun (WGS) entry which is preliminary data.</text>
</comment>
<feature type="signal peptide" evidence="3">
    <location>
        <begin position="1"/>
        <end position="22"/>
    </location>
</feature>
<dbReference type="EMBL" id="JAGPNK010000008">
    <property type="protein sequence ID" value="KAH7316487.1"/>
    <property type="molecule type" value="Genomic_DNA"/>
</dbReference>
<evidence type="ECO:0000313" key="4">
    <source>
        <dbReference type="EMBL" id="KAH7316487.1"/>
    </source>
</evidence>
<keyword evidence="2" id="KW-1133">Transmembrane helix</keyword>
<keyword evidence="2" id="KW-0472">Membrane</keyword>
<feature type="chain" id="PRO_5035447260" description="Mid2 domain-containing protein" evidence="3">
    <location>
        <begin position="23"/>
        <end position="290"/>
    </location>
</feature>
<dbReference type="Proteomes" id="UP000813444">
    <property type="component" value="Unassembled WGS sequence"/>
</dbReference>
<keyword evidence="5" id="KW-1185">Reference proteome</keyword>
<feature type="compositionally biased region" description="Low complexity" evidence="1">
    <location>
        <begin position="256"/>
        <end position="265"/>
    </location>
</feature>
<feature type="transmembrane region" description="Helical" evidence="2">
    <location>
        <begin position="204"/>
        <end position="225"/>
    </location>
</feature>
<keyword evidence="3" id="KW-0732">Signal</keyword>
<reference evidence="4" key="1">
    <citation type="journal article" date="2021" name="Nat. Commun.">
        <title>Genetic determinants of endophytism in the Arabidopsis root mycobiome.</title>
        <authorList>
            <person name="Mesny F."/>
            <person name="Miyauchi S."/>
            <person name="Thiergart T."/>
            <person name="Pickel B."/>
            <person name="Atanasova L."/>
            <person name="Karlsson M."/>
            <person name="Huettel B."/>
            <person name="Barry K.W."/>
            <person name="Haridas S."/>
            <person name="Chen C."/>
            <person name="Bauer D."/>
            <person name="Andreopoulos W."/>
            <person name="Pangilinan J."/>
            <person name="LaButti K."/>
            <person name="Riley R."/>
            <person name="Lipzen A."/>
            <person name="Clum A."/>
            <person name="Drula E."/>
            <person name="Henrissat B."/>
            <person name="Kohler A."/>
            <person name="Grigoriev I.V."/>
            <person name="Martin F.M."/>
            <person name="Hacquard S."/>
        </authorList>
    </citation>
    <scope>NUCLEOTIDE SEQUENCE</scope>
    <source>
        <strain evidence="4">MPI-CAGE-CH-0235</strain>
    </source>
</reference>
<feature type="compositionally biased region" description="Polar residues" evidence="1">
    <location>
        <begin position="102"/>
        <end position="116"/>
    </location>
</feature>
<evidence type="ECO:0000313" key="5">
    <source>
        <dbReference type="Proteomes" id="UP000813444"/>
    </source>
</evidence>
<feature type="compositionally biased region" description="Low complexity" evidence="1">
    <location>
        <begin position="70"/>
        <end position="86"/>
    </location>
</feature>
<keyword evidence="2" id="KW-0812">Transmembrane</keyword>
<evidence type="ECO:0000256" key="2">
    <source>
        <dbReference type="SAM" id="Phobius"/>
    </source>
</evidence>
<name>A0A8K0WQ61_9HYPO</name>
<feature type="compositionally biased region" description="Low complexity" evidence="1">
    <location>
        <begin position="117"/>
        <end position="156"/>
    </location>
</feature>
<feature type="compositionally biased region" description="Polar residues" evidence="1">
    <location>
        <begin position="157"/>
        <end position="183"/>
    </location>
</feature>
<evidence type="ECO:0000256" key="1">
    <source>
        <dbReference type="SAM" id="MobiDB-lite"/>
    </source>
</evidence>
<sequence>MFSSRFFHILFLALAIGYVAHASVPIPARLAYRALAERQASEDPAGTDLPSDVSSAPIPTSTPPPEEQETTTTSVEVSSTVPTSAPQEPEPTSAPSEDGNEETSAPPQQTVPSASRTNTQGAPAPTTTGGSRTTSGGNAEPAETSTTSHSVIISTSYEVRTTTLEDGTRQTMTSATEVTTTPGLNDGGESDRESGMSATTRNTIIGVSVGVGGAIILGALAVVFWRLRGRKKQAEEADGLMAYDNTYGQTDKSERSSSPTTTATSQQRNPFQSTLENYHQPTPVNPSSNF</sequence>
<evidence type="ECO:0000256" key="3">
    <source>
        <dbReference type="SAM" id="SignalP"/>
    </source>
</evidence>